<evidence type="ECO:0000256" key="12">
    <source>
        <dbReference type="RuleBase" id="RU368089"/>
    </source>
</evidence>
<feature type="compositionally biased region" description="Basic and acidic residues" evidence="14">
    <location>
        <begin position="7"/>
        <end position="17"/>
    </location>
</feature>
<comment type="subcellular location">
    <subcellularLocation>
        <location evidence="1 12">Endoplasmic reticulum membrane</location>
        <topology evidence="1 12">Single-pass type II membrane protein</topology>
    </subcellularLocation>
</comment>
<dbReference type="Pfam" id="PF03200">
    <property type="entry name" value="Glyco_hydro_63"/>
    <property type="match status" value="1"/>
</dbReference>
<dbReference type="InterPro" id="IPR012341">
    <property type="entry name" value="6hp_glycosidase-like_sf"/>
</dbReference>
<feature type="region of interest" description="Disordered" evidence="14">
    <location>
        <begin position="1"/>
        <end position="23"/>
    </location>
</feature>
<comment type="function">
    <text evidence="12">Cleaves the distal alpha 1,2-linked glucose residue from the Glc(3)Man(9)GlcNAc(2) oligosaccharide precursor.</text>
</comment>
<keyword evidence="10 12" id="KW-0326">Glycosidase</keyword>
<evidence type="ECO:0000256" key="4">
    <source>
        <dbReference type="ARBA" id="ARBA00022801"/>
    </source>
</evidence>
<dbReference type="GO" id="GO:0005789">
    <property type="term" value="C:endoplasmic reticulum membrane"/>
    <property type="evidence" value="ECO:0007669"/>
    <property type="project" value="UniProtKB-SubCell"/>
</dbReference>
<dbReference type="Gene3D" id="1.50.10.10">
    <property type="match status" value="1"/>
</dbReference>
<evidence type="ECO:0000256" key="6">
    <source>
        <dbReference type="ARBA" id="ARBA00022968"/>
    </source>
</evidence>
<dbReference type="InterPro" id="IPR031631">
    <property type="entry name" value="Glyco_hydro_63N"/>
</dbReference>
<comment type="similarity">
    <text evidence="2 12">Belongs to the glycosyl hydrolase 63 family.</text>
</comment>
<keyword evidence="4 12" id="KW-0378">Hydrolase</keyword>
<dbReference type="EC" id="3.2.1.106" evidence="11 12"/>
<proteinExistence type="inferred from homology"/>
<keyword evidence="8 12" id="KW-0472">Membrane</keyword>
<keyword evidence="9 13" id="KW-0325">Glycoprotein</keyword>
<evidence type="ECO:0000256" key="9">
    <source>
        <dbReference type="ARBA" id="ARBA00023180"/>
    </source>
</evidence>
<evidence type="ECO:0000256" key="7">
    <source>
        <dbReference type="ARBA" id="ARBA00022989"/>
    </source>
</evidence>
<dbReference type="InterPro" id="IPR004888">
    <property type="entry name" value="Glycoside_hydrolase_63"/>
</dbReference>
<reference evidence="17" key="1">
    <citation type="journal article" date="2012" name="PLoS Genet.">
        <title>Comparative analysis of the genomes of two field isolates of the rice blast fungus Magnaporthe oryzae.</title>
        <authorList>
            <person name="Xue M."/>
            <person name="Yang J."/>
            <person name="Li Z."/>
            <person name="Hu S."/>
            <person name="Yao N."/>
            <person name="Dean R.A."/>
            <person name="Zhao W."/>
            <person name="Shen M."/>
            <person name="Zhang H."/>
            <person name="Li C."/>
            <person name="Liu L."/>
            <person name="Cao L."/>
            <person name="Xu X."/>
            <person name="Xing Y."/>
            <person name="Hsiang T."/>
            <person name="Zhang Z."/>
            <person name="Xu J.R."/>
            <person name="Peng Y.L."/>
        </authorList>
    </citation>
    <scope>NUCLEOTIDE SEQUENCE</scope>
    <source>
        <strain evidence="17">Y34</strain>
    </source>
</reference>
<dbReference type="InterPro" id="IPR031335">
    <property type="entry name" value="Glyco_hydro_63_C"/>
</dbReference>
<comment type="pathway">
    <text evidence="13">Glycan metabolism; N-glycan degradation.</text>
</comment>
<comment type="catalytic activity">
    <reaction evidence="12">
        <text>N(4)-(alpha-D-Glc-(1-&gt;2)-alpha-D-Glc-(1-&gt;3)-alpha-D-Glc-(1-&gt;3)-alpha-D-Man-(1-&gt;2)-alpha-D-Man-(1-&gt;2)-alpha-D-Man-(1-&gt;3)-[alpha-D-Man-(1-&gt;2)-alpha-D-Man-(1-&gt;3)-[alpha-D-Man-(1-&gt;2)-alpha-D-Man-(1-&gt;6)]-alpha-D-Man-(1-&gt;6)]-beta-D-Man-(1-&gt;4)-beta-D-GlcNAc-(1-&gt;4)-beta-D-GlcNAc)-L-asparaginyl-[protein] + H2O = N(4)-(alpha-D-Glc-(1-&gt;3)-alpha-D-Glc-(1-&gt;3)-alpha-D-Man-(1-&gt;2)-alpha-D-Man-(1-&gt;2)-alpha-D-Man-(1-&gt;3)-[alpha-D-Man-(1-&gt;2)-alpha-D-Man-(1-&gt;3)-[alpha-D-Man-(1-&gt;2)-alpha-D-Man-(1-&gt;6)]-alpha-D-Man-(1-&gt;6)]-beta-D-Man-(1-&gt;4)-beta-D-GlcNAc-(1-&gt;4)-beta-D-GlcNAc)-L-asparaginyl-[protein] + beta-D-glucose</text>
        <dbReference type="Rhea" id="RHEA:55988"/>
        <dbReference type="Rhea" id="RHEA-COMP:12806"/>
        <dbReference type="Rhea" id="RHEA-COMP:14355"/>
        <dbReference type="ChEBI" id="CHEBI:15377"/>
        <dbReference type="ChEBI" id="CHEBI:15903"/>
        <dbReference type="ChEBI" id="CHEBI:59082"/>
        <dbReference type="ChEBI" id="CHEBI:132537"/>
        <dbReference type="EC" id="3.2.1.106"/>
    </reaction>
</comment>
<evidence type="ECO:0000256" key="2">
    <source>
        <dbReference type="ARBA" id="ARBA00010833"/>
    </source>
</evidence>
<gene>
    <name evidence="17" type="ORF">OOU_Y34scaffold01003g4</name>
</gene>
<dbReference type="Proteomes" id="UP000011086">
    <property type="component" value="Unassembled WGS sequence"/>
</dbReference>
<evidence type="ECO:0000256" key="11">
    <source>
        <dbReference type="ARBA" id="ARBA00038888"/>
    </source>
</evidence>
<evidence type="ECO:0000256" key="5">
    <source>
        <dbReference type="ARBA" id="ARBA00022824"/>
    </source>
</evidence>
<dbReference type="PANTHER" id="PTHR10412">
    <property type="entry name" value="MANNOSYL-OLIGOSACCHARIDE GLUCOSIDASE"/>
    <property type="match status" value="1"/>
</dbReference>
<evidence type="ECO:0000256" key="14">
    <source>
        <dbReference type="SAM" id="MobiDB-lite"/>
    </source>
</evidence>
<dbReference type="AlphaFoldDB" id="A0AA97NN13"/>
<keyword evidence="5 12" id="KW-0256">Endoplasmic reticulum</keyword>
<sequence>MQGSSQEQKEDRNEKRTRTARPGSNINMQCTLATMEFRIILAFAALAAAASNHSYDVGQRWGPYRPNLYFGVRPQVPKTLLSGLMWAEGGARMLDTLRDTCEQDDGMEGYGWPLYDTRVGGRQEIHDAQLGIDLTTEFVKTPDGDNWAVRVNGVSRSDDATPQIALVFHFALEEMGVEETGKSLKCQVDGTDGASKGFCTGTDPSLGGFTVELLPGQGNSVVEQVWVMSTLVPEEKIWQAKAAFTNISKSSTTAPSDGKGNIYFFKTVVQTPFSGSTSTITSTSLTKLLGDFYLSFPQRVSSVFPQSAPFQGQDYAKFTQALLSNLMGGLGFFHGDSKMDDSHAPEYEETDIKFWELAAEAMKRAKVVTAPPRSLLSHTPSRPFFPRGFLWDEGFHLIPIAEWDFDLTVSVLRSWLSLMDSDGWIGREQILGPEARSKVPSEFQVQYPHYANPQTLALLFPILLQKMTDPSSYRGSPSKYLSDPDGAGKTMLRELYGLLSKHYAWFRRTQAGNFSTTYPRPEGAVAVGEGYRWRGRTPQHTLTSGLDDYPRADPPHPAELHVDALAWVGATSSALGRLAAYLGEATDAETYEQHHEGVLRNLDLLHWDDGAGAYCDSTVVDGRFERVCHLGYVSVIPLMLGLVGADSPRLPALLELIGDPDRLFSPYGLRSLSAKDPGYGGGDDYWRGAVWANLNVLAALRLADLGRATNGEESIRARAKELGAELRRRLVETVYKSWKQTGFVWEQYSDKTGEGRRSRAFTGWTACVILLMGGVDGGVASGGGASTNGARRSGWGMTGSGMSRSMFSAEQRGLSAPLFIGVMGALAAAFLLRRMLFGRWRRLVDRVRGTLGYGIVLERSLGTRHKVASIARIPQVFRRHTTLEYQILAWHIQVEENGDVPILTSTQGRFRKEFLRHPTGTKCRFNVWPTPTPQSPKQQSSACQVALVSATFFHMILKMVQGSEV</sequence>
<evidence type="ECO:0000256" key="3">
    <source>
        <dbReference type="ARBA" id="ARBA00022692"/>
    </source>
</evidence>
<evidence type="ECO:0000256" key="1">
    <source>
        <dbReference type="ARBA" id="ARBA00004648"/>
    </source>
</evidence>
<protein>
    <recommendedName>
        <fullName evidence="11 12">Mannosyl-oligosaccharide glucosidase</fullName>
        <ecNumber evidence="11 12">3.2.1.106</ecNumber>
    </recommendedName>
    <alternativeName>
        <fullName evidence="13">Glucosidase I</fullName>
    </alternativeName>
</protein>
<dbReference type="InterPro" id="IPR038518">
    <property type="entry name" value="Glyco_hydro_63N_sf"/>
</dbReference>
<keyword evidence="6" id="KW-0735">Signal-anchor</keyword>
<keyword evidence="3 12" id="KW-0812">Transmembrane</keyword>
<dbReference type="InterPro" id="IPR008928">
    <property type="entry name" value="6-hairpin_glycosidase_sf"/>
</dbReference>
<dbReference type="GO" id="GO:0009311">
    <property type="term" value="P:oligosaccharide metabolic process"/>
    <property type="evidence" value="ECO:0007669"/>
    <property type="project" value="UniProtKB-UniRule"/>
</dbReference>
<evidence type="ECO:0000259" key="16">
    <source>
        <dbReference type="Pfam" id="PF16923"/>
    </source>
</evidence>
<dbReference type="Pfam" id="PF16923">
    <property type="entry name" value="Glyco_hydro_63N"/>
    <property type="match status" value="1"/>
</dbReference>
<keyword evidence="7 12" id="KW-1133">Transmembrane helix</keyword>
<evidence type="ECO:0000256" key="13">
    <source>
        <dbReference type="RuleBase" id="RU369107"/>
    </source>
</evidence>
<evidence type="ECO:0000259" key="15">
    <source>
        <dbReference type="Pfam" id="PF03200"/>
    </source>
</evidence>
<feature type="transmembrane region" description="Helical" evidence="12">
    <location>
        <begin position="814"/>
        <end position="832"/>
    </location>
</feature>
<dbReference type="PANTHER" id="PTHR10412:SF11">
    <property type="entry name" value="MANNOSYL-OLIGOSACCHARIDE GLUCOSIDASE"/>
    <property type="match status" value="1"/>
</dbReference>
<evidence type="ECO:0000256" key="8">
    <source>
        <dbReference type="ARBA" id="ARBA00023136"/>
    </source>
</evidence>
<dbReference type="GO" id="GO:0006487">
    <property type="term" value="P:protein N-linked glycosylation"/>
    <property type="evidence" value="ECO:0007669"/>
    <property type="project" value="UniProtKB-UniRule"/>
</dbReference>
<organism evidence="17">
    <name type="scientific">Pyricularia oryzae (strain Y34)</name>
    <name type="common">Rice blast fungus</name>
    <name type="synonym">Magnaporthe oryzae</name>
    <dbReference type="NCBI Taxonomy" id="1143189"/>
    <lineage>
        <taxon>Eukaryota</taxon>
        <taxon>Fungi</taxon>
        <taxon>Dikarya</taxon>
        <taxon>Ascomycota</taxon>
        <taxon>Pezizomycotina</taxon>
        <taxon>Sordariomycetes</taxon>
        <taxon>Sordariomycetidae</taxon>
        <taxon>Magnaporthales</taxon>
        <taxon>Pyriculariaceae</taxon>
        <taxon>Pyricularia</taxon>
    </lineage>
</organism>
<accession>A0AA97NN13</accession>
<dbReference type="EMBL" id="JH793150">
    <property type="protein sequence ID" value="ELQ33085.1"/>
    <property type="molecule type" value="Genomic_DNA"/>
</dbReference>
<evidence type="ECO:0000313" key="17">
    <source>
        <dbReference type="EMBL" id="ELQ33085.1"/>
    </source>
</evidence>
<feature type="domain" description="Glycosyl hydrolase family 63 N-terminal" evidence="16">
    <location>
        <begin position="61"/>
        <end position="253"/>
    </location>
</feature>
<evidence type="ECO:0000256" key="10">
    <source>
        <dbReference type="ARBA" id="ARBA00023295"/>
    </source>
</evidence>
<name>A0AA97NN13_PYRO3</name>
<feature type="domain" description="Glycosyl hydrolase family 63 C-terminal" evidence="15">
    <location>
        <begin position="281"/>
        <end position="773"/>
    </location>
</feature>
<dbReference type="GO" id="GO:0004573">
    <property type="term" value="F:Glc3Man9GlcNAc2 oligosaccharide glucosidase activity"/>
    <property type="evidence" value="ECO:0007669"/>
    <property type="project" value="UniProtKB-UniRule"/>
</dbReference>
<dbReference type="Gene3D" id="2.70.98.110">
    <property type="entry name" value="Glycosyl hydrolase family 63, N-terminal domain"/>
    <property type="match status" value="1"/>
</dbReference>
<dbReference type="SUPFAM" id="SSF48208">
    <property type="entry name" value="Six-hairpin glycosidases"/>
    <property type="match status" value="1"/>
</dbReference>